<evidence type="ECO:0000256" key="1">
    <source>
        <dbReference type="SAM" id="MobiDB-lite"/>
    </source>
</evidence>
<dbReference type="AlphaFoldDB" id="A0A518ISN0"/>
<proteinExistence type="predicted"/>
<protein>
    <submittedName>
        <fullName evidence="2">Uncharacterized protein</fullName>
    </submittedName>
</protein>
<accession>A0A518ISN0</accession>
<gene>
    <name evidence="2" type="ORF">Mal33_20680</name>
</gene>
<name>A0A518ISN0_9BACT</name>
<reference evidence="2 3" key="1">
    <citation type="submission" date="2019-02" db="EMBL/GenBank/DDBJ databases">
        <title>Deep-cultivation of Planctomycetes and their phenomic and genomic characterization uncovers novel biology.</title>
        <authorList>
            <person name="Wiegand S."/>
            <person name="Jogler M."/>
            <person name="Boedeker C."/>
            <person name="Pinto D."/>
            <person name="Vollmers J."/>
            <person name="Rivas-Marin E."/>
            <person name="Kohn T."/>
            <person name="Peeters S.H."/>
            <person name="Heuer A."/>
            <person name="Rast P."/>
            <person name="Oberbeckmann S."/>
            <person name="Bunk B."/>
            <person name="Jeske O."/>
            <person name="Meyerdierks A."/>
            <person name="Storesund J.E."/>
            <person name="Kallscheuer N."/>
            <person name="Luecker S."/>
            <person name="Lage O.M."/>
            <person name="Pohl T."/>
            <person name="Merkel B.J."/>
            <person name="Hornburger P."/>
            <person name="Mueller R.-W."/>
            <person name="Bruemmer F."/>
            <person name="Labrenz M."/>
            <person name="Spormann A.M."/>
            <person name="Op den Camp H."/>
            <person name="Overmann J."/>
            <person name="Amann R."/>
            <person name="Jetten M.S.M."/>
            <person name="Mascher T."/>
            <person name="Medema M.H."/>
            <person name="Devos D.P."/>
            <person name="Kaster A.-K."/>
            <person name="Ovreas L."/>
            <person name="Rohde M."/>
            <person name="Galperin M.Y."/>
            <person name="Jogler C."/>
        </authorList>
    </citation>
    <scope>NUCLEOTIDE SEQUENCE [LARGE SCALE GENOMIC DNA]</scope>
    <source>
        <strain evidence="2 3">Mal33</strain>
    </source>
</reference>
<evidence type="ECO:0000313" key="2">
    <source>
        <dbReference type="EMBL" id="QDV56089.1"/>
    </source>
</evidence>
<dbReference type="Proteomes" id="UP000316770">
    <property type="component" value="Chromosome"/>
</dbReference>
<dbReference type="RefSeq" id="WP_197453146.1">
    <property type="nucleotide sequence ID" value="NZ_CP036318.1"/>
</dbReference>
<sequence>MATPDASQGIEKGGEPSLAEVRPRCALDDGESLLEELGAEELGVEELGVEELGVEELGVEELGVEELGVEELGVEELGAFPRRLCC</sequence>
<organism evidence="2 3">
    <name type="scientific">Rosistilla oblonga</name>
    <dbReference type="NCBI Taxonomy" id="2527990"/>
    <lineage>
        <taxon>Bacteria</taxon>
        <taxon>Pseudomonadati</taxon>
        <taxon>Planctomycetota</taxon>
        <taxon>Planctomycetia</taxon>
        <taxon>Pirellulales</taxon>
        <taxon>Pirellulaceae</taxon>
        <taxon>Rosistilla</taxon>
    </lineage>
</organism>
<keyword evidence="3" id="KW-1185">Reference proteome</keyword>
<evidence type="ECO:0000313" key="3">
    <source>
        <dbReference type="Proteomes" id="UP000316770"/>
    </source>
</evidence>
<dbReference type="EMBL" id="CP036318">
    <property type="protein sequence ID" value="QDV56089.1"/>
    <property type="molecule type" value="Genomic_DNA"/>
</dbReference>
<feature type="region of interest" description="Disordered" evidence="1">
    <location>
        <begin position="1"/>
        <end position="24"/>
    </location>
</feature>